<dbReference type="Proteomes" id="UP000515158">
    <property type="component" value="Unplaced"/>
</dbReference>
<dbReference type="RefSeq" id="XP_034255355.1">
    <property type="nucleotide sequence ID" value="XM_034399464.1"/>
</dbReference>
<dbReference type="AlphaFoldDB" id="A0A6P9ACY4"/>
<accession>A0A6P9ACY4</accession>
<gene>
    <name evidence="3" type="primary">LOC117653658</name>
</gene>
<dbReference type="InParanoid" id="A0A6P9ACY4"/>
<feature type="region of interest" description="Disordered" evidence="1">
    <location>
        <begin position="69"/>
        <end position="128"/>
    </location>
</feature>
<protein>
    <submittedName>
        <fullName evidence="3">Uncharacterized protein LOC117653658</fullName>
    </submittedName>
</protein>
<dbReference type="KEGG" id="tpal:117653658"/>
<reference evidence="3" key="1">
    <citation type="submission" date="2025-08" db="UniProtKB">
        <authorList>
            <consortium name="RefSeq"/>
        </authorList>
    </citation>
    <scope>IDENTIFICATION</scope>
    <source>
        <tissue evidence="3">Total insect</tissue>
    </source>
</reference>
<name>A0A6P9ACY4_THRPL</name>
<feature type="compositionally biased region" description="Acidic residues" evidence="1">
    <location>
        <begin position="108"/>
        <end position="119"/>
    </location>
</feature>
<evidence type="ECO:0000313" key="3">
    <source>
        <dbReference type="RefSeq" id="XP_034255355.1"/>
    </source>
</evidence>
<dbReference type="OrthoDB" id="6819336at2759"/>
<keyword evidence="2" id="KW-1185">Reference proteome</keyword>
<evidence type="ECO:0000313" key="2">
    <source>
        <dbReference type="Proteomes" id="UP000515158"/>
    </source>
</evidence>
<evidence type="ECO:0000256" key="1">
    <source>
        <dbReference type="SAM" id="MobiDB-lite"/>
    </source>
</evidence>
<dbReference type="GeneID" id="117653658"/>
<organism evidence="3">
    <name type="scientific">Thrips palmi</name>
    <name type="common">Melon thrips</name>
    <dbReference type="NCBI Taxonomy" id="161013"/>
    <lineage>
        <taxon>Eukaryota</taxon>
        <taxon>Metazoa</taxon>
        <taxon>Ecdysozoa</taxon>
        <taxon>Arthropoda</taxon>
        <taxon>Hexapoda</taxon>
        <taxon>Insecta</taxon>
        <taxon>Pterygota</taxon>
        <taxon>Neoptera</taxon>
        <taxon>Paraneoptera</taxon>
        <taxon>Thysanoptera</taxon>
        <taxon>Terebrantia</taxon>
        <taxon>Thripoidea</taxon>
        <taxon>Thripidae</taxon>
        <taxon>Thrips</taxon>
    </lineage>
</organism>
<feature type="compositionally biased region" description="Pro residues" evidence="1">
    <location>
        <begin position="81"/>
        <end position="96"/>
    </location>
</feature>
<sequence length="546" mass="62105">MRNEACIQLPLSSMDIDVQTLLPLTSLVYLLSDQEVDRDSLADLTEGMLIQLVPLCGPRARFIRELAKMKESPTPSAETPRSPPSSRPVSPPPSRPASPRCFSPSQNIDEDENSVDDLDNSPTESSITWADLQKSSNRNSVVRALLNRKSDADRILANYPASKKKYRVRKGLKKEKTYVGLDLVHQKLLCDLLVKEACREPASIGCVTDTVQKLVEEIVAIFPRERKSQYYVPFRCIKLDGKVVKRSNTKGRLYHKFTNYLKVLRDEYVTTDSRVECHIHSTTPETSADVEASLQWLAKRVAICPRLKAEWEVTREARFNSLRNRVDGRNENFVHTYIHSLYPCLAQPDGYLLLLSDFDATFPEKRNSLFMQWPKFSESVKKLANCSDSDCSDAEVFHLLGTLFEEEGLFSIPVTRKYRAGKKEMLNSFLMAVETVDEIDRDIAAYEAKAFQEKFTVQPYAVAVGPWPNPSQFYVSYGGILKQVACVKDAIDVTFKIFHALHANYPRTSECYWMLLQKIVYEIDTVWDSASPEVESLISKLVELRS</sequence>
<proteinExistence type="predicted"/>